<keyword evidence="3" id="KW-1185">Reference proteome</keyword>
<dbReference type="Proteomes" id="UP000002358">
    <property type="component" value="Chromosome 4"/>
</dbReference>
<protein>
    <submittedName>
        <fullName evidence="2">Uncharacterized protein</fullName>
    </submittedName>
</protein>
<organism evidence="2 3">
    <name type="scientific">Nasonia vitripennis</name>
    <name type="common">Parasitic wasp</name>
    <dbReference type="NCBI Taxonomy" id="7425"/>
    <lineage>
        <taxon>Eukaryota</taxon>
        <taxon>Metazoa</taxon>
        <taxon>Ecdysozoa</taxon>
        <taxon>Arthropoda</taxon>
        <taxon>Hexapoda</taxon>
        <taxon>Insecta</taxon>
        <taxon>Pterygota</taxon>
        <taxon>Neoptera</taxon>
        <taxon>Endopterygota</taxon>
        <taxon>Hymenoptera</taxon>
        <taxon>Apocrita</taxon>
        <taxon>Proctotrupomorpha</taxon>
        <taxon>Chalcidoidea</taxon>
        <taxon>Pteromalidae</taxon>
        <taxon>Pteromalinae</taxon>
        <taxon>Nasonia</taxon>
    </lineage>
</organism>
<reference evidence="2" key="1">
    <citation type="submission" date="2021-01" db="UniProtKB">
        <authorList>
            <consortium name="EnsemblMetazoa"/>
        </authorList>
    </citation>
    <scope>IDENTIFICATION</scope>
</reference>
<dbReference type="EnsemblMetazoa" id="XM_008217007">
    <property type="protein sequence ID" value="XP_008215229"/>
    <property type="gene ID" value="LOC103317790"/>
</dbReference>
<dbReference type="GeneID" id="103317790"/>
<dbReference type="InParanoid" id="A0A7M7H9F4"/>
<feature type="compositionally biased region" description="Basic and acidic residues" evidence="1">
    <location>
        <begin position="143"/>
        <end position="159"/>
    </location>
</feature>
<accession>A0A7M7H9F4</accession>
<dbReference type="RefSeq" id="XP_008215229.2">
    <property type="nucleotide sequence ID" value="XM_008217007.3"/>
</dbReference>
<dbReference type="KEGG" id="nvi:103317790"/>
<evidence type="ECO:0000313" key="3">
    <source>
        <dbReference type="Proteomes" id="UP000002358"/>
    </source>
</evidence>
<feature type="compositionally biased region" description="Acidic residues" evidence="1">
    <location>
        <begin position="119"/>
        <end position="142"/>
    </location>
</feature>
<name>A0A7M7H9F4_NASVI</name>
<dbReference type="AlphaFoldDB" id="A0A7M7H9F4"/>
<sequence length="159" mass="18993">MPAGKRAVQHSVRLEELKKFKEIFDENEHLLPDSNAIWTQVSEKLDVKRRNIYEYVHQDRQNVKTNLLKYFRDNENAKNATNCNEREENEQNDINYNLKNNDQKYRLKQCNKDSYNNESSEDQSCEEESSEDQNSCEDESSEDQNRCEEKSSEKKCRKN</sequence>
<evidence type="ECO:0000256" key="1">
    <source>
        <dbReference type="SAM" id="MobiDB-lite"/>
    </source>
</evidence>
<feature type="region of interest" description="Disordered" evidence="1">
    <location>
        <begin position="79"/>
        <end position="159"/>
    </location>
</feature>
<proteinExistence type="predicted"/>
<dbReference type="SMR" id="A0A7M7H9F4"/>
<evidence type="ECO:0000313" key="2">
    <source>
        <dbReference type="EnsemblMetazoa" id="XP_008215229"/>
    </source>
</evidence>
<dbReference type="OrthoDB" id="7700880at2759"/>